<dbReference type="OrthoDB" id="4835445at2759"/>
<keyword evidence="2" id="KW-0539">Nucleus</keyword>
<evidence type="ECO:0000313" key="5">
    <source>
        <dbReference type="EMBL" id="RFU24415.1"/>
    </source>
</evidence>
<feature type="non-terminal residue" evidence="5">
    <location>
        <position position="1"/>
    </location>
</feature>
<evidence type="ECO:0000256" key="4">
    <source>
        <dbReference type="SAM" id="MobiDB-lite"/>
    </source>
</evidence>
<comment type="subcellular location">
    <subcellularLocation>
        <location evidence="1">Nucleus</location>
    </subcellularLocation>
</comment>
<keyword evidence="6" id="KW-1185">Reference proteome</keyword>
<evidence type="ECO:0000256" key="2">
    <source>
        <dbReference type="ARBA" id="ARBA00023242"/>
    </source>
</evidence>
<dbReference type="Pfam" id="PF11951">
    <property type="entry name" value="Fungal_trans_2"/>
    <property type="match status" value="1"/>
</dbReference>
<sequence>MKTEVDTQKHDPAPSKKSRHSPVPSSVRSQSVIDLTLVQTEAEFHNESKLNLSEDMITESRNDPVNFDIWTWPDLYSFCQGDQSPSIDETSFIYNDMSTSPNLSSHQRGVPDDTLLSGSKKFYGRYKATNTCESTISGLSQIQQSQSIFCRNESTSDNSHIQLSLARPLNETSSVLVEYYFKEVASLFSSYDGHMNPFRTTVARLWQTCPVINYTLQSMAAACLSSTFRHLSREGLRLRRQVTTLLKSSKIIDDKNLLALIMLGQTTSWHNPHDLGISYFNSARQCLDRLLADPENLASRCGNNIQFFQEALLYWEMLLSYVTEDSKLAPSRTREQLPITVLPRIVPHPWTGFARDAQKIVQRVGIVVRRERCRLIGRRSMPTVNWRIMEESKAAEREASELEKRLNDLIMVGEQGAISPDDRETPVWHLLVIAEVYRRTGLVQIYNAFPRLLNRQVRKSWRYSEAHNSSILGQDICQGSTAEWQNFSYPSSSPAQQYLTSLALSTMQLLQSIPLESRTRCLQPFLLVASCSQLHLPTPGFASDSSTYTPISQLSQLSAHTIEISRLCGIQEGGRVRQRRPMLTHDARQSLNKTSRDSTAHENALDSNASELLTEETMRVYSQDEDIKNGACNELGVVVAVLATLTKTTKRTISKKGHDAELLKTILYMIQESRNVRTKCSKGLQTSQQN</sequence>
<proteinExistence type="predicted"/>
<dbReference type="GO" id="GO:0045944">
    <property type="term" value="P:positive regulation of transcription by RNA polymerase II"/>
    <property type="evidence" value="ECO:0007669"/>
    <property type="project" value="TreeGrafter"/>
</dbReference>
<feature type="coiled-coil region" evidence="3">
    <location>
        <begin position="385"/>
        <end position="412"/>
    </location>
</feature>
<dbReference type="InterPro" id="IPR021858">
    <property type="entry name" value="Fun_TF"/>
</dbReference>
<evidence type="ECO:0000313" key="6">
    <source>
        <dbReference type="Proteomes" id="UP000258309"/>
    </source>
</evidence>
<dbReference type="GO" id="GO:0000976">
    <property type="term" value="F:transcription cis-regulatory region binding"/>
    <property type="evidence" value="ECO:0007669"/>
    <property type="project" value="TreeGrafter"/>
</dbReference>
<feature type="compositionally biased region" description="Basic and acidic residues" evidence="4">
    <location>
        <begin position="583"/>
        <end position="604"/>
    </location>
</feature>
<dbReference type="PANTHER" id="PTHR37534">
    <property type="entry name" value="TRANSCRIPTIONAL ACTIVATOR PROTEIN UGA3"/>
    <property type="match status" value="1"/>
</dbReference>
<feature type="compositionally biased region" description="Basic and acidic residues" evidence="4">
    <location>
        <begin position="1"/>
        <end position="14"/>
    </location>
</feature>
<comment type="caution">
    <text evidence="5">The sequence shown here is derived from an EMBL/GenBank/DDBJ whole genome shotgun (WGS) entry which is preliminary data.</text>
</comment>
<protein>
    <recommendedName>
        <fullName evidence="7">Transcription factor domain-containing protein</fullName>
    </recommendedName>
</protein>
<reference evidence="5 6" key="1">
    <citation type="submission" date="2018-05" db="EMBL/GenBank/DDBJ databases">
        <title>Draft genome sequence of Scytalidium lignicola DSM 105466, a ubiquitous saprotrophic fungus.</title>
        <authorList>
            <person name="Buettner E."/>
            <person name="Gebauer A.M."/>
            <person name="Hofrichter M."/>
            <person name="Liers C."/>
            <person name="Kellner H."/>
        </authorList>
    </citation>
    <scope>NUCLEOTIDE SEQUENCE [LARGE SCALE GENOMIC DNA]</scope>
    <source>
        <strain evidence="5 6">DSM 105466</strain>
    </source>
</reference>
<evidence type="ECO:0000256" key="3">
    <source>
        <dbReference type="SAM" id="Coils"/>
    </source>
</evidence>
<dbReference type="EMBL" id="NCSJ02000450">
    <property type="protein sequence ID" value="RFU24415.1"/>
    <property type="molecule type" value="Genomic_DNA"/>
</dbReference>
<dbReference type="Proteomes" id="UP000258309">
    <property type="component" value="Unassembled WGS sequence"/>
</dbReference>
<organism evidence="5 6">
    <name type="scientific">Scytalidium lignicola</name>
    <name type="common">Hyphomycete</name>
    <dbReference type="NCBI Taxonomy" id="5539"/>
    <lineage>
        <taxon>Eukaryota</taxon>
        <taxon>Fungi</taxon>
        <taxon>Dikarya</taxon>
        <taxon>Ascomycota</taxon>
        <taxon>Pezizomycotina</taxon>
        <taxon>Leotiomycetes</taxon>
        <taxon>Leotiomycetes incertae sedis</taxon>
        <taxon>Scytalidium</taxon>
    </lineage>
</organism>
<feature type="region of interest" description="Disordered" evidence="4">
    <location>
        <begin position="582"/>
        <end position="604"/>
    </location>
</feature>
<accession>A0A3E2GTB2</accession>
<evidence type="ECO:0008006" key="7">
    <source>
        <dbReference type="Google" id="ProtNLM"/>
    </source>
</evidence>
<keyword evidence="3" id="KW-0175">Coiled coil</keyword>
<name>A0A3E2GTB2_SCYLI</name>
<dbReference type="AlphaFoldDB" id="A0A3E2GTB2"/>
<dbReference type="STRING" id="5539.A0A3E2GTB2"/>
<dbReference type="PANTHER" id="PTHR37534:SF11">
    <property type="entry name" value="ZN(II)2CYS6 TRANSCRIPTION FACTOR (EUROFUNG)"/>
    <property type="match status" value="1"/>
</dbReference>
<evidence type="ECO:0000256" key="1">
    <source>
        <dbReference type="ARBA" id="ARBA00004123"/>
    </source>
</evidence>
<dbReference type="GO" id="GO:0003700">
    <property type="term" value="F:DNA-binding transcription factor activity"/>
    <property type="evidence" value="ECO:0007669"/>
    <property type="project" value="TreeGrafter"/>
</dbReference>
<dbReference type="GO" id="GO:0005634">
    <property type="term" value="C:nucleus"/>
    <property type="evidence" value="ECO:0007669"/>
    <property type="project" value="UniProtKB-SubCell"/>
</dbReference>
<feature type="non-terminal residue" evidence="5">
    <location>
        <position position="690"/>
    </location>
</feature>
<feature type="region of interest" description="Disordered" evidence="4">
    <location>
        <begin position="1"/>
        <end position="29"/>
    </location>
</feature>
<gene>
    <name evidence="5" type="ORF">B7463_g11917</name>
</gene>